<gene>
    <name evidence="1" type="ORF">NAPIS_ORF00878</name>
</gene>
<reference evidence="1 2" key="1">
    <citation type="journal article" date="2013" name="BMC Genomics">
        <title>Genome sequencing and comparative genomics of honey bee microsporidia, Nosema apis reveal novel insights into host-parasite interactions.</title>
        <authorList>
            <person name="Chen Yp."/>
            <person name="Pettis J.S."/>
            <person name="Zhao Y."/>
            <person name="Liu X."/>
            <person name="Tallon L.J."/>
            <person name="Sadzewicz L.D."/>
            <person name="Li R."/>
            <person name="Zheng H."/>
            <person name="Huang S."/>
            <person name="Zhang X."/>
            <person name="Hamilton M.C."/>
            <person name="Pernal S.F."/>
            <person name="Melathopoulos A.P."/>
            <person name="Yan X."/>
            <person name="Evans J.D."/>
        </authorList>
    </citation>
    <scope>NUCLEOTIDE SEQUENCE [LARGE SCALE GENOMIC DNA]</scope>
    <source>
        <strain evidence="1 2">BRL 01</strain>
    </source>
</reference>
<accession>T0MEM8</accession>
<dbReference type="VEuPathDB" id="MicrosporidiaDB:NAPIS_ORF00878"/>
<evidence type="ECO:0000313" key="2">
    <source>
        <dbReference type="Proteomes" id="UP000053780"/>
    </source>
</evidence>
<name>T0MEM8_9MICR</name>
<dbReference type="EMBL" id="KE647125">
    <property type="protein sequence ID" value="EQB61556.1"/>
    <property type="molecule type" value="Genomic_DNA"/>
</dbReference>
<proteinExistence type="predicted"/>
<dbReference type="OrthoDB" id="2191619at2759"/>
<keyword evidence="2" id="KW-1185">Reference proteome</keyword>
<organism evidence="1 2">
    <name type="scientific">Vairimorpha apis BRL 01</name>
    <dbReference type="NCBI Taxonomy" id="1037528"/>
    <lineage>
        <taxon>Eukaryota</taxon>
        <taxon>Fungi</taxon>
        <taxon>Fungi incertae sedis</taxon>
        <taxon>Microsporidia</taxon>
        <taxon>Nosematidae</taxon>
        <taxon>Vairimorpha</taxon>
    </lineage>
</organism>
<dbReference type="AlphaFoldDB" id="T0MEM8"/>
<dbReference type="HOGENOM" id="CLU_1907259_0_0_1"/>
<evidence type="ECO:0000313" key="1">
    <source>
        <dbReference type="EMBL" id="EQB61556.1"/>
    </source>
</evidence>
<protein>
    <submittedName>
        <fullName evidence="1">Uncharacterized protein</fullName>
    </submittedName>
</protein>
<dbReference type="Proteomes" id="UP000053780">
    <property type="component" value="Unassembled WGS sequence"/>
</dbReference>
<sequence length="133" mass="16439">MFTPINKETSKKKLKSIYKERLELKYKYYSFLTDFDIDSVFNIQIKHVENIELFTQIKEYCLYNSLQVMDLDIDKYNIVEYKRVLFVYIEKCIDNKEYIKAKKLLNFCKQREYYENDYYKLLDKLYVSYGIKK</sequence>